<dbReference type="InterPro" id="IPR023214">
    <property type="entry name" value="HAD_sf"/>
</dbReference>
<dbReference type="STRING" id="686340.Metal_2940"/>
<name>H8GLU4_METAL</name>
<proteinExistence type="inferred from homology"/>
<keyword evidence="4 9" id="KW-0808">Transferase</keyword>
<dbReference type="InterPro" id="IPR012821">
    <property type="entry name" value="Sucrose_P_synth_Pase-like_dom"/>
</dbReference>
<evidence type="ECO:0000256" key="2">
    <source>
        <dbReference type="ARBA" id="ARBA00012536"/>
    </source>
</evidence>
<dbReference type="EC" id="2.4.1.14" evidence="2"/>
<dbReference type="Pfam" id="PF13439">
    <property type="entry name" value="Glyco_transf_4"/>
    <property type="match status" value="1"/>
</dbReference>
<keyword evidence="3" id="KW-0328">Glycosyltransferase</keyword>
<evidence type="ECO:0000256" key="4">
    <source>
        <dbReference type="ARBA" id="ARBA00022679"/>
    </source>
</evidence>
<dbReference type="Gene3D" id="3.40.50.1000">
    <property type="entry name" value="HAD superfamily/HAD-like"/>
    <property type="match status" value="1"/>
</dbReference>
<dbReference type="NCBIfam" id="TIGR02472">
    <property type="entry name" value="sucr_P_syn_N"/>
    <property type="match status" value="1"/>
</dbReference>
<keyword evidence="10" id="KW-1185">Reference proteome</keyword>
<dbReference type="HOGENOM" id="CLU_009583_24_0_6"/>
<dbReference type="InterPro" id="IPR001296">
    <property type="entry name" value="Glyco_trans_1"/>
</dbReference>
<evidence type="ECO:0000256" key="5">
    <source>
        <dbReference type="ARBA" id="ARBA00047471"/>
    </source>
</evidence>
<dbReference type="GO" id="GO:0046524">
    <property type="term" value="F:sucrose-phosphate synthase activity"/>
    <property type="evidence" value="ECO:0007669"/>
    <property type="project" value="UniProtKB-EC"/>
</dbReference>
<dbReference type="InterPro" id="IPR028098">
    <property type="entry name" value="Glyco_trans_4-like_N"/>
</dbReference>
<protein>
    <recommendedName>
        <fullName evidence="2">sucrose-phosphate synthase</fullName>
        <ecNumber evidence="2">2.4.1.14</ecNumber>
    </recommendedName>
</protein>
<evidence type="ECO:0000256" key="3">
    <source>
        <dbReference type="ARBA" id="ARBA00022676"/>
    </source>
</evidence>
<dbReference type="AlphaFoldDB" id="H8GLU4"/>
<dbReference type="NCBIfam" id="TIGR02471">
    <property type="entry name" value="sucr_syn_bact_C"/>
    <property type="match status" value="1"/>
</dbReference>
<reference evidence="9 10" key="1">
    <citation type="journal article" date="2013" name="Genome Announc.">
        <title>Genome Sequence of the Obligate Gammaproteobacterial Methanotroph Methylomicrobium album Strain BG8.</title>
        <authorList>
            <person name="Kits K.D."/>
            <person name="Kalyuzhnaya M.G."/>
            <person name="Klotz M.G."/>
            <person name="Jetten M.S."/>
            <person name="Op den Camp H.J."/>
            <person name="Vuilleumier S."/>
            <person name="Bringel F."/>
            <person name="Dispirito A.A."/>
            <person name="Murrell J.C."/>
            <person name="Bruce D."/>
            <person name="Cheng J.F."/>
            <person name="Copeland A."/>
            <person name="Goodwin L."/>
            <person name="Hauser L."/>
            <person name="Lajus A."/>
            <person name="Land M.L."/>
            <person name="Lapidus A."/>
            <person name="Lucas S."/>
            <person name="Medigue C."/>
            <person name="Pitluck S."/>
            <person name="Woyke T."/>
            <person name="Zeytun A."/>
            <person name="Stein L.Y."/>
        </authorList>
    </citation>
    <scope>NUCLEOTIDE SEQUENCE [LARGE SCALE GENOMIC DNA]</scope>
    <source>
        <strain evidence="9 10">BG8</strain>
    </source>
</reference>
<dbReference type="InterPro" id="IPR044161">
    <property type="entry name" value="SPS"/>
</dbReference>
<accession>H8GLU4</accession>
<dbReference type="PANTHER" id="PTHR46039:SF5">
    <property type="entry name" value="SUCROSE-PHOSPHATE SYNTHASE 3-RELATED"/>
    <property type="match status" value="1"/>
</dbReference>
<feature type="domain" description="Sucrose phosphatase-like" evidence="7">
    <location>
        <begin position="472"/>
        <end position="710"/>
    </location>
</feature>
<evidence type="ECO:0000259" key="7">
    <source>
        <dbReference type="Pfam" id="PF05116"/>
    </source>
</evidence>
<dbReference type="InterPro" id="IPR036412">
    <property type="entry name" value="HAD-like_sf"/>
</dbReference>
<dbReference type="EMBL" id="CM001475">
    <property type="protein sequence ID" value="EIC30621.1"/>
    <property type="molecule type" value="Genomic_DNA"/>
</dbReference>
<dbReference type="SUPFAM" id="SSF56784">
    <property type="entry name" value="HAD-like"/>
    <property type="match status" value="1"/>
</dbReference>
<evidence type="ECO:0000259" key="6">
    <source>
        <dbReference type="Pfam" id="PF00534"/>
    </source>
</evidence>
<feature type="domain" description="Glycosyltransferase subfamily 4-like N-terminal" evidence="8">
    <location>
        <begin position="35"/>
        <end position="231"/>
    </location>
</feature>
<comment type="similarity">
    <text evidence="1">Belongs to the glycosyltransferase 1 family.</text>
</comment>
<evidence type="ECO:0000313" key="9">
    <source>
        <dbReference type="EMBL" id="EIC30621.1"/>
    </source>
</evidence>
<dbReference type="RefSeq" id="WP_005373332.1">
    <property type="nucleotide sequence ID" value="NZ_CM001475.1"/>
</dbReference>
<dbReference type="eggNOG" id="COG0561">
    <property type="taxonomic scope" value="Bacteria"/>
</dbReference>
<evidence type="ECO:0000256" key="1">
    <source>
        <dbReference type="ARBA" id="ARBA00006530"/>
    </source>
</evidence>
<organism evidence="9 10">
    <name type="scientific">Methylomicrobium album BG8</name>
    <dbReference type="NCBI Taxonomy" id="686340"/>
    <lineage>
        <taxon>Bacteria</taxon>
        <taxon>Pseudomonadati</taxon>
        <taxon>Pseudomonadota</taxon>
        <taxon>Gammaproteobacteria</taxon>
        <taxon>Methylococcales</taxon>
        <taxon>Methylococcaceae</taxon>
        <taxon>Methylomicrobium</taxon>
    </lineage>
</organism>
<dbReference type="InterPro" id="IPR012822">
    <property type="entry name" value="SucroseP_synth_GlycoTrfase_dom"/>
</dbReference>
<comment type="catalytic activity">
    <reaction evidence="5">
        <text>beta-D-fructose 6-phosphate + UDP-alpha-D-glucose = sucrose 6(F)-phosphate + UDP + H(+)</text>
        <dbReference type="Rhea" id="RHEA:22172"/>
        <dbReference type="ChEBI" id="CHEBI:15378"/>
        <dbReference type="ChEBI" id="CHEBI:57634"/>
        <dbReference type="ChEBI" id="CHEBI:57723"/>
        <dbReference type="ChEBI" id="CHEBI:58223"/>
        <dbReference type="ChEBI" id="CHEBI:58885"/>
        <dbReference type="EC" id="2.4.1.14"/>
    </reaction>
</comment>
<dbReference type="SUPFAM" id="SSF53756">
    <property type="entry name" value="UDP-Glycosyltransferase/glycogen phosphorylase"/>
    <property type="match status" value="1"/>
</dbReference>
<dbReference type="PANTHER" id="PTHR46039">
    <property type="entry name" value="SUCROSE-PHOSPHATE SYNTHASE 3-RELATED"/>
    <property type="match status" value="1"/>
</dbReference>
<dbReference type="Pfam" id="PF00534">
    <property type="entry name" value="Glycos_transf_1"/>
    <property type="match status" value="1"/>
</dbReference>
<dbReference type="InterPro" id="IPR006380">
    <property type="entry name" value="SPP-like_dom"/>
</dbReference>
<dbReference type="Gene3D" id="3.40.50.2000">
    <property type="entry name" value="Glycogen Phosphorylase B"/>
    <property type="match status" value="2"/>
</dbReference>
<dbReference type="eggNOG" id="COG0438">
    <property type="taxonomic scope" value="Bacteria"/>
</dbReference>
<dbReference type="Proteomes" id="UP000005090">
    <property type="component" value="Chromosome"/>
</dbReference>
<feature type="domain" description="Glycosyl transferase family 1" evidence="6">
    <location>
        <begin position="249"/>
        <end position="426"/>
    </location>
</feature>
<sequence>MTKNKKSEPLYLVLISVHGLIRGRDLELGRDADTGGQTKYVVELAEALAKQPEVGRVDLVTRRIIDSEVAHDYAEAIEPLADNARIVRIAAGPEGYIRKEELWDHLDCFADNLLGWLHKQPRLPDILHSHYADAGYVGVRLAHLTGLPLVHTGHSLGRDKRRRLLAQGASMAEIEQRYHISCRIGAEEDALTNADLVITSTQNEIVEQYELYDCYTPEKMVIIPPGIDLEQFHPPASAGEAIAFAKVLEKFLHAPEKPMILALSRPDERKNIVGLLEAFGESPRLQEAANLVIIAGNRGDIREMNEGAQAVLTELLLVMDRYDLYGRVALPKHHHAGEVAEIYRLAAASKGVFINPALTEPFGLTLLEAAASGLPLVSTENGGPVDIIGNCRNGLLVDPLDKSAIAEALLTILKHPKIWKAFSSNGLQNIRRRYAWNTHAQTYLRRIQPLTEGRDRLPKTPPVAMAGRFRTRAIFTALDRTLLGDTEALEQFIKFVQDKRKKFLFGIATWRRLDSALAVLKKYRIPTPDILITSLGTEIYYAPQLIADIAWTHHIDHLWTPQALRRIIGELPGIPGLVPAKAEQSRFKLSYHYDSAAAPPMEDILMVLRQHEVSVNPTLSFGKFFDLVPARASKGNALRYIARQWQIPLERILVMGGSGADEDMLRGNTLGVVAANDNRAELAALGDQEHVYFAEHPYALGLLEAIEHYDFFGH</sequence>
<dbReference type="Pfam" id="PF05116">
    <property type="entry name" value="S6PP"/>
    <property type="match status" value="1"/>
</dbReference>
<dbReference type="CDD" id="cd03800">
    <property type="entry name" value="GT4_sucrose_synthase"/>
    <property type="match status" value="1"/>
</dbReference>
<evidence type="ECO:0000259" key="8">
    <source>
        <dbReference type="Pfam" id="PF13439"/>
    </source>
</evidence>
<gene>
    <name evidence="9" type="ORF">Metal_2940</name>
</gene>
<dbReference type="Gene3D" id="3.90.1070.10">
    <property type="match status" value="1"/>
</dbReference>
<evidence type="ECO:0000313" key="10">
    <source>
        <dbReference type="Proteomes" id="UP000005090"/>
    </source>
</evidence>